<dbReference type="OrthoDB" id="8120565at2759"/>
<reference evidence="7" key="3">
    <citation type="submission" date="2025-09" db="UniProtKB">
        <authorList>
            <consortium name="Ensembl"/>
        </authorList>
    </citation>
    <scope>IDENTIFICATION</scope>
</reference>
<reference evidence="8" key="1">
    <citation type="journal article" date="2002" name="Science">
        <title>The draft genome of Ciona intestinalis: insights into chordate and vertebrate origins.</title>
        <authorList>
            <person name="Dehal P."/>
            <person name="Satou Y."/>
            <person name="Campbell R.K."/>
            <person name="Chapman J."/>
            <person name="Degnan B."/>
            <person name="De Tomaso A."/>
            <person name="Davidson B."/>
            <person name="Di Gregorio A."/>
            <person name="Gelpke M."/>
            <person name="Goodstein D.M."/>
            <person name="Harafuji N."/>
            <person name="Hastings K.E."/>
            <person name="Ho I."/>
            <person name="Hotta K."/>
            <person name="Huang W."/>
            <person name="Kawashima T."/>
            <person name="Lemaire P."/>
            <person name="Martinez D."/>
            <person name="Meinertzhagen I.A."/>
            <person name="Necula S."/>
            <person name="Nonaka M."/>
            <person name="Putnam N."/>
            <person name="Rash S."/>
            <person name="Saiga H."/>
            <person name="Satake M."/>
            <person name="Terry A."/>
            <person name="Yamada L."/>
            <person name="Wang H.G."/>
            <person name="Awazu S."/>
            <person name="Azumi K."/>
            <person name="Boore J."/>
            <person name="Branno M."/>
            <person name="Chin-Bow S."/>
            <person name="DeSantis R."/>
            <person name="Doyle S."/>
            <person name="Francino P."/>
            <person name="Keys D.N."/>
            <person name="Haga S."/>
            <person name="Hayashi H."/>
            <person name="Hino K."/>
            <person name="Imai K.S."/>
            <person name="Inaba K."/>
            <person name="Kano S."/>
            <person name="Kobayashi K."/>
            <person name="Kobayashi M."/>
            <person name="Lee B.I."/>
            <person name="Makabe K.W."/>
            <person name="Manohar C."/>
            <person name="Matassi G."/>
            <person name="Medina M."/>
            <person name="Mochizuki Y."/>
            <person name="Mount S."/>
            <person name="Morishita T."/>
            <person name="Miura S."/>
            <person name="Nakayama A."/>
            <person name="Nishizaka S."/>
            <person name="Nomoto H."/>
            <person name="Ohta F."/>
            <person name="Oishi K."/>
            <person name="Rigoutsos I."/>
            <person name="Sano M."/>
            <person name="Sasaki A."/>
            <person name="Sasakura Y."/>
            <person name="Shoguchi E."/>
            <person name="Shin-i T."/>
            <person name="Spagnuolo A."/>
            <person name="Stainier D."/>
            <person name="Suzuki M.M."/>
            <person name="Tassy O."/>
            <person name="Takatori N."/>
            <person name="Tokuoka M."/>
            <person name="Yagi K."/>
            <person name="Yoshizaki F."/>
            <person name="Wada S."/>
            <person name="Zhang C."/>
            <person name="Hyatt P.D."/>
            <person name="Larimer F."/>
            <person name="Detter C."/>
            <person name="Doggett N."/>
            <person name="Glavina T."/>
            <person name="Hawkins T."/>
            <person name="Richardson P."/>
            <person name="Lucas S."/>
            <person name="Kohara Y."/>
            <person name="Levine M."/>
            <person name="Satoh N."/>
            <person name="Rokhsar D.S."/>
        </authorList>
    </citation>
    <scope>NUCLEOTIDE SEQUENCE [LARGE SCALE GENOMIC DNA]</scope>
</reference>
<name>F6RTI9_CIOIN</name>
<dbReference type="GO" id="GO:0005886">
    <property type="term" value="C:plasma membrane"/>
    <property type="evidence" value="ECO:0000318"/>
    <property type="project" value="GO_Central"/>
</dbReference>
<proteinExistence type="predicted"/>
<protein>
    <recommendedName>
        <fullName evidence="6">Major facilitator superfamily (MFS) profile domain-containing protein</fullName>
    </recommendedName>
</protein>
<dbReference type="InterPro" id="IPR036259">
    <property type="entry name" value="MFS_trans_sf"/>
</dbReference>
<evidence type="ECO:0000256" key="2">
    <source>
        <dbReference type="ARBA" id="ARBA00022692"/>
    </source>
</evidence>
<dbReference type="GO" id="GO:0046323">
    <property type="term" value="P:D-glucose import"/>
    <property type="evidence" value="ECO:0000318"/>
    <property type="project" value="GO_Central"/>
</dbReference>
<evidence type="ECO:0000259" key="6">
    <source>
        <dbReference type="PROSITE" id="PS50850"/>
    </source>
</evidence>
<feature type="transmembrane region" description="Helical" evidence="5">
    <location>
        <begin position="158"/>
        <end position="186"/>
    </location>
</feature>
<sequence length="316" mass="35366">MPKSPRSLYFDHNKPEEARKVLQRLYGTDDVSKQIEQYRIEAETMSKRKILSPKQVLTSRKVKWQLISGLVICVGFQFTGINGIFFYLNTLLTVAGIPEEIMDYVTIGFVSMEFLGAFAGLLSNKLGRKTMLLAGYSISMCSMIIYTLATAYQPSVDWLSYVSVVGGVGMIFGFAIGPGPITYVIIPELLDQSARPTVMMFSSLSLWVCFTIISVVTPYLFDYLKFAAFLPFAAILFLAILYVWFVVPETKGKSVLAIQMYFSKWNKIPVAQVLTEESNNGDNDVTNTGVLLNTRDRHAVTNPSFLNDGLTVQTRL</sequence>
<feature type="transmembrane region" description="Helical" evidence="5">
    <location>
        <begin position="101"/>
        <end position="121"/>
    </location>
</feature>
<evidence type="ECO:0000313" key="7">
    <source>
        <dbReference type="Ensembl" id="ENSCINP00000028783.2"/>
    </source>
</evidence>
<dbReference type="GO" id="GO:0070837">
    <property type="term" value="P:dehydroascorbic acid transport"/>
    <property type="evidence" value="ECO:0000318"/>
    <property type="project" value="GO_Central"/>
</dbReference>
<dbReference type="GeneTree" id="ENSGT00940000166877"/>
<feature type="transmembrane region" description="Helical" evidence="5">
    <location>
        <begin position="133"/>
        <end position="152"/>
    </location>
</feature>
<dbReference type="KEGG" id="cin:100175170"/>
<dbReference type="PANTHER" id="PTHR23503:SF132">
    <property type="entry name" value="SOLUTE CARRIER FAMILY 2, FACILITATED GLUCOSE TRANSPORTER MEMBER 5-LIKE"/>
    <property type="match status" value="1"/>
</dbReference>
<keyword evidence="2 5" id="KW-0812">Transmembrane</keyword>
<dbReference type="GeneID" id="100175170"/>
<accession>A0A1W2W657</accession>
<accession>F6RTI9</accession>
<comment type="subcellular location">
    <subcellularLocation>
        <location evidence="1">Membrane</location>
        <topology evidence="1">Multi-pass membrane protein</topology>
    </subcellularLocation>
</comment>
<dbReference type="InterPro" id="IPR020846">
    <property type="entry name" value="MFS_dom"/>
</dbReference>
<feature type="transmembrane region" description="Helical" evidence="5">
    <location>
        <begin position="198"/>
        <end position="220"/>
    </location>
</feature>
<keyword evidence="3 5" id="KW-1133">Transmembrane helix</keyword>
<dbReference type="STRING" id="7719.ENSCINP00000028783"/>
<feature type="transmembrane region" description="Helical" evidence="5">
    <location>
        <begin position="66"/>
        <end position="89"/>
    </location>
</feature>
<dbReference type="GO" id="GO:0055056">
    <property type="term" value="F:D-glucose transmembrane transporter activity"/>
    <property type="evidence" value="ECO:0000318"/>
    <property type="project" value="GO_Central"/>
</dbReference>
<dbReference type="Proteomes" id="UP000008144">
    <property type="component" value="Unassembled WGS sequence"/>
</dbReference>
<dbReference type="InParanoid" id="F6RTI9"/>
<dbReference type="InterPro" id="IPR005828">
    <property type="entry name" value="MFS_sugar_transport-like"/>
</dbReference>
<dbReference type="InterPro" id="IPR045263">
    <property type="entry name" value="GLUT"/>
</dbReference>
<dbReference type="OMA" id="CFTIISV"/>
<reference evidence="7" key="2">
    <citation type="submission" date="2025-08" db="UniProtKB">
        <authorList>
            <consortium name="Ensembl"/>
        </authorList>
    </citation>
    <scope>IDENTIFICATION</scope>
</reference>
<dbReference type="Pfam" id="PF00083">
    <property type="entry name" value="Sugar_tr"/>
    <property type="match status" value="1"/>
</dbReference>
<feature type="domain" description="Major facilitator superfamily (MFS) profile" evidence="6">
    <location>
        <begin position="1"/>
        <end position="251"/>
    </location>
</feature>
<evidence type="ECO:0000256" key="4">
    <source>
        <dbReference type="ARBA" id="ARBA00023136"/>
    </source>
</evidence>
<dbReference type="PROSITE" id="PS50850">
    <property type="entry name" value="MFS"/>
    <property type="match status" value="1"/>
</dbReference>
<evidence type="ECO:0000256" key="5">
    <source>
        <dbReference type="SAM" id="Phobius"/>
    </source>
</evidence>
<dbReference type="SUPFAM" id="SSF103473">
    <property type="entry name" value="MFS general substrate transporter"/>
    <property type="match status" value="1"/>
</dbReference>
<dbReference type="Gene3D" id="1.20.1250.20">
    <property type="entry name" value="MFS general substrate transporter like domains"/>
    <property type="match status" value="1"/>
</dbReference>
<dbReference type="AlphaFoldDB" id="F6RTI9"/>
<keyword evidence="4 5" id="KW-0472">Membrane</keyword>
<evidence type="ECO:0000256" key="1">
    <source>
        <dbReference type="ARBA" id="ARBA00004141"/>
    </source>
</evidence>
<dbReference type="HOGENOM" id="CLU_001265_30_11_1"/>
<evidence type="ECO:0000313" key="8">
    <source>
        <dbReference type="Proteomes" id="UP000008144"/>
    </source>
</evidence>
<organism evidence="7 8">
    <name type="scientific">Ciona intestinalis</name>
    <name type="common">Transparent sea squirt</name>
    <name type="synonym">Ascidia intestinalis</name>
    <dbReference type="NCBI Taxonomy" id="7719"/>
    <lineage>
        <taxon>Eukaryota</taxon>
        <taxon>Metazoa</taxon>
        <taxon>Chordata</taxon>
        <taxon>Tunicata</taxon>
        <taxon>Ascidiacea</taxon>
        <taxon>Phlebobranchia</taxon>
        <taxon>Cionidae</taxon>
        <taxon>Ciona</taxon>
    </lineage>
</organism>
<feature type="transmembrane region" description="Helical" evidence="5">
    <location>
        <begin position="226"/>
        <end position="247"/>
    </location>
</feature>
<evidence type="ECO:0000256" key="3">
    <source>
        <dbReference type="ARBA" id="ARBA00022989"/>
    </source>
</evidence>
<dbReference type="Ensembl" id="ENSCINT00000029029.2">
    <property type="protein sequence ID" value="ENSCINP00000028783.2"/>
    <property type="gene ID" value="ENSCING00000016712.2"/>
</dbReference>
<dbReference type="PANTHER" id="PTHR23503">
    <property type="entry name" value="SOLUTE CARRIER FAMILY 2"/>
    <property type="match status" value="1"/>
</dbReference>
<keyword evidence="8" id="KW-1185">Reference proteome</keyword>